<organism evidence="1">
    <name type="scientific">Ulva partita</name>
    <dbReference type="NCBI Taxonomy" id="1605170"/>
    <lineage>
        <taxon>Eukaryota</taxon>
        <taxon>Viridiplantae</taxon>
        <taxon>Chlorophyta</taxon>
        <taxon>core chlorophytes</taxon>
        <taxon>Ulvophyceae</taxon>
        <taxon>OUU clade</taxon>
        <taxon>Ulvales</taxon>
        <taxon>Ulvaceae</taxon>
        <taxon>Ulva</taxon>
    </lineage>
</organism>
<gene>
    <name evidence="1" type="primary">8999f</name>
</gene>
<protein>
    <submittedName>
        <fullName evidence="1">Uncharacterized protein</fullName>
    </submittedName>
</protein>
<name>A0A1C9ZS33_9CHLO</name>
<reference evidence="1" key="1">
    <citation type="submission" date="2015-10" db="EMBL/GenBank/DDBJ databases">
        <title>Evolution of the mating-type locus in an isomorphic haploid-diploid life cycle and isogamy.</title>
        <authorList>
            <person name="Yamazaki T."/>
            <person name="Suzuki R."/>
            <person name="Ichihara K."/>
            <person name="Toyoda A."/>
            <person name="Kuwano K."/>
            <person name="Kawano S."/>
        </authorList>
    </citation>
    <scope>NUCLEOTIDE SEQUENCE</scope>
    <source>
        <strain evidence="1">MGEC-1</strain>
    </source>
</reference>
<proteinExistence type="evidence at transcript level"/>
<dbReference type="EMBL" id="LC088660">
    <property type="protein sequence ID" value="BAV58348.1"/>
    <property type="molecule type" value="mRNA"/>
</dbReference>
<sequence>MIQHHLGITQTSQENHLGAFFRCPSMPVTSAPRGVPATKPATC</sequence>
<dbReference type="AlphaFoldDB" id="A0A1C9ZS33"/>
<accession>A0A1C9ZS33</accession>
<evidence type="ECO:0000313" key="1">
    <source>
        <dbReference type="EMBL" id="BAV58348.1"/>
    </source>
</evidence>